<accession>A0A2K2FYS1</accession>
<protein>
    <recommendedName>
        <fullName evidence="7">ABC-2 type transporter transmembrane domain-containing protein</fullName>
    </recommendedName>
</protein>
<dbReference type="GO" id="GO:0140359">
    <property type="term" value="F:ABC-type transporter activity"/>
    <property type="evidence" value="ECO:0007669"/>
    <property type="project" value="InterPro"/>
</dbReference>
<keyword evidence="3 6" id="KW-0812">Transmembrane</keyword>
<feature type="domain" description="ABC-2 type transporter transmembrane" evidence="7">
    <location>
        <begin position="20"/>
        <end position="360"/>
    </location>
</feature>
<evidence type="ECO:0000256" key="2">
    <source>
        <dbReference type="ARBA" id="ARBA00022475"/>
    </source>
</evidence>
<comment type="subcellular location">
    <subcellularLocation>
        <location evidence="1">Cell membrane</location>
        <topology evidence="1">Multi-pass membrane protein</topology>
    </subcellularLocation>
</comment>
<proteinExistence type="predicted"/>
<sequence length="376" mass="39929">MIGRAFLATFRAVLSDRSAFMLIVVSTILYSFFYPSAYSGEVAVRIPVAVVDLDDSGASRSLVRRIAALQQADLAARPASPGAARLWLETTGAGAVVIIPEGFERHILNGAQGTVALYGNGAYLLRSSTALSGIGLAVTTIAGEAASDQAMAQGAPARPALSLVQRPLFNTREGYGSTVFPGVGFLIIHQTLLMGLTMLAATLRETLGRFRLPSRTLIGIALAFFVIGWADVAYYAGFVFWFQDYPRAAGSPGALIVGGSLFVGATVAAALALASLFRTRERPLQLWMGTSLAIFFLAGLSWPAEATPAWLALLARLLPTTAGIHLMVGLNQMGASLAEQTREVLNLAILILVYGGLAWWRFTKISAPDLQPLKPD</sequence>
<feature type="transmembrane region" description="Helical" evidence="6">
    <location>
        <begin position="216"/>
        <end position="242"/>
    </location>
</feature>
<evidence type="ECO:0000256" key="6">
    <source>
        <dbReference type="SAM" id="Phobius"/>
    </source>
</evidence>
<name>A0A2K2FYS1_9SPHN</name>
<feature type="transmembrane region" description="Helical" evidence="6">
    <location>
        <begin position="310"/>
        <end position="332"/>
    </location>
</feature>
<evidence type="ECO:0000256" key="3">
    <source>
        <dbReference type="ARBA" id="ARBA00022692"/>
    </source>
</evidence>
<keyword evidence="2" id="KW-1003">Cell membrane</keyword>
<dbReference type="GO" id="GO:0005886">
    <property type="term" value="C:plasma membrane"/>
    <property type="evidence" value="ECO:0007669"/>
    <property type="project" value="UniProtKB-SubCell"/>
</dbReference>
<dbReference type="EMBL" id="LYMM01000041">
    <property type="protein sequence ID" value="PNU03898.1"/>
    <property type="molecule type" value="Genomic_DNA"/>
</dbReference>
<evidence type="ECO:0000313" key="8">
    <source>
        <dbReference type="EMBL" id="PNU03898.1"/>
    </source>
</evidence>
<comment type="caution">
    <text evidence="8">The sequence shown here is derived from an EMBL/GenBank/DDBJ whole genome shotgun (WGS) entry which is preliminary data.</text>
</comment>
<evidence type="ECO:0000259" key="7">
    <source>
        <dbReference type="Pfam" id="PF12698"/>
    </source>
</evidence>
<dbReference type="InterPro" id="IPR051449">
    <property type="entry name" value="ABC-2_transporter_component"/>
</dbReference>
<feature type="transmembrane region" description="Helical" evidence="6">
    <location>
        <begin position="284"/>
        <end position="304"/>
    </location>
</feature>
<keyword evidence="4 6" id="KW-1133">Transmembrane helix</keyword>
<evidence type="ECO:0000256" key="5">
    <source>
        <dbReference type="ARBA" id="ARBA00023136"/>
    </source>
</evidence>
<evidence type="ECO:0000256" key="1">
    <source>
        <dbReference type="ARBA" id="ARBA00004651"/>
    </source>
</evidence>
<keyword evidence="9" id="KW-1185">Reference proteome</keyword>
<dbReference type="AlphaFoldDB" id="A0A2K2FYS1"/>
<dbReference type="Pfam" id="PF12698">
    <property type="entry name" value="ABC2_membrane_3"/>
    <property type="match status" value="1"/>
</dbReference>
<feature type="transmembrane region" description="Helical" evidence="6">
    <location>
        <begin position="344"/>
        <end position="362"/>
    </location>
</feature>
<dbReference type="RefSeq" id="WP_004206985.1">
    <property type="nucleotide sequence ID" value="NZ_LYMM01000041.1"/>
</dbReference>
<keyword evidence="5 6" id="KW-0472">Membrane</keyword>
<dbReference type="Gene3D" id="3.40.1710.10">
    <property type="entry name" value="abc type-2 transporter like domain"/>
    <property type="match status" value="1"/>
</dbReference>
<dbReference type="OrthoDB" id="9811522at2"/>
<evidence type="ECO:0000313" key="9">
    <source>
        <dbReference type="Proteomes" id="UP000236327"/>
    </source>
</evidence>
<feature type="transmembrane region" description="Helical" evidence="6">
    <location>
        <begin position="254"/>
        <end position="277"/>
    </location>
</feature>
<dbReference type="InterPro" id="IPR013525">
    <property type="entry name" value="ABC2_TM"/>
</dbReference>
<dbReference type="Proteomes" id="UP000236327">
    <property type="component" value="Unassembled WGS sequence"/>
</dbReference>
<organism evidence="8 9">
    <name type="scientific">Novosphingobium guangzhouense</name>
    <dbReference type="NCBI Taxonomy" id="1850347"/>
    <lineage>
        <taxon>Bacteria</taxon>
        <taxon>Pseudomonadati</taxon>
        <taxon>Pseudomonadota</taxon>
        <taxon>Alphaproteobacteria</taxon>
        <taxon>Sphingomonadales</taxon>
        <taxon>Sphingomonadaceae</taxon>
        <taxon>Novosphingobium</taxon>
    </lineage>
</organism>
<dbReference type="PANTHER" id="PTHR30294">
    <property type="entry name" value="MEMBRANE COMPONENT OF ABC TRANSPORTER YHHJ-RELATED"/>
    <property type="match status" value="1"/>
</dbReference>
<evidence type="ECO:0000256" key="4">
    <source>
        <dbReference type="ARBA" id="ARBA00022989"/>
    </source>
</evidence>
<gene>
    <name evidence="8" type="ORF">A8V01_21710</name>
</gene>
<reference evidence="8 9" key="1">
    <citation type="submission" date="2016-05" db="EMBL/GenBank/DDBJ databases">
        <title>Complete genome sequence of Novosphingobium guangzhouense SA925(T).</title>
        <authorList>
            <person name="Sha S."/>
        </authorList>
    </citation>
    <scope>NUCLEOTIDE SEQUENCE [LARGE SCALE GENOMIC DNA]</scope>
    <source>
        <strain evidence="8 9">SA925</strain>
    </source>
</reference>
<dbReference type="PANTHER" id="PTHR30294:SF46">
    <property type="entry name" value="ABC TRANSPORTER PERMEASE"/>
    <property type="match status" value="1"/>
</dbReference>
<feature type="transmembrane region" description="Helical" evidence="6">
    <location>
        <begin position="179"/>
        <end position="204"/>
    </location>
</feature>